<dbReference type="EMBL" id="VSSQ01082440">
    <property type="protein sequence ID" value="MPN31060.1"/>
    <property type="molecule type" value="Genomic_DNA"/>
</dbReference>
<evidence type="ECO:0000313" key="1">
    <source>
        <dbReference type="EMBL" id="MPN31060.1"/>
    </source>
</evidence>
<name>A0A645GXG3_9ZZZZ</name>
<reference evidence="1" key="1">
    <citation type="submission" date="2019-08" db="EMBL/GenBank/DDBJ databases">
        <authorList>
            <person name="Kucharzyk K."/>
            <person name="Murdoch R.W."/>
            <person name="Higgins S."/>
            <person name="Loffler F."/>
        </authorList>
    </citation>
    <scope>NUCLEOTIDE SEQUENCE</scope>
</reference>
<sequence length="80" mass="9277">MNPETAYENVGKKGFRDYVGDQPDIYEALPDIQKRARQKYIEYASRMPNIRIIPCMEQNRLKSIEVIGALIDEQISFLLA</sequence>
<proteinExistence type="predicted"/>
<dbReference type="AlphaFoldDB" id="A0A645GXG3"/>
<organism evidence="1">
    <name type="scientific">bioreactor metagenome</name>
    <dbReference type="NCBI Taxonomy" id="1076179"/>
    <lineage>
        <taxon>unclassified sequences</taxon>
        <taxon>metagenomes</taxon>
        <taxon>ecological metagenomes</taxon>
    </lineage>
</organism>
<comment type="caution">
    <text evidence="1">The sequence shown here is derived from an EMBL/GenBank/DDBJ whole genome shotgun (WGS) entry which is preliminary data.</text>
</comment>
<gene>
    <name evidence="1" type="ORF">SDC9_178533</name>
</gene>
<protein>
    <submittedName>
        <fullName evidence="1">Uncharacterized protein</fullName>
    </submittedName>
</protein>
<accession>A0A645GXG3</accession>